<protein>
    <recommendedName>
        <fullName evidence="3">MADF domain-containing protein</fullName>
    </recommendedName>
</protein>
<sequence>MKENGYSDLNEDLLDRKMRNMKKSYKNIKDNNNKKTSTGRGRISWEYFDTFEDIFANDMTINYSSTLSSMQGNNEITANESSQDDNEVITLTQVSDFSNICNSLNTSATSSISPFQLIDQSPLSCPSTRSSSASPCASVTQISEPLRKARMSTLHKLRQKQISIEEKRLDTMLQLKSSIDRSNQIQEERNKLIEQFLLLRSNQHDEGKKNT</sequence>
<keyword evidence="2" id="KW-1185">Reference proteome</keyword>
<dbReference type="EMBL" id="KQ982498">
    <property type="protein sequence ID" value="KYQ55661.1"/>
    <property type="molecule type" value="Genomic_DNA"/>
</dbReference>
<gene>
    <name evidence="1" type="ORF">ALC60_05412</name>
</gene>
<accession>A0A151X5H7</accession>
<dbReference type="AlphaFoldDB" id="A0A151X5H7"/>
<organism evidence="1 2">
    <name type="scientific">Mycetomoellerius zeteki</name>
    <dbReference type="NCBI Taxonomy" id="64791"/>
    <lineage>
        <taxon>Eukaryota</taxon>
        <taxon>Metazoa</taxon>
        <taxon>Ecdysozoa</taxon>
        <taxon>Arthropoda</taxon>
        <taxon>Hexapoda</taxon>
        <taxon>Insecta</taxon>
        <taxon>Pterygota</taxon>
        <taxon>Neoptera</taxon>
        <taxon>Endopterygota</taxon>
        <taxon>Hymenoptera</taxon>
        <taxon>Apocrita</taxon>
        <taxon>Aculeata</taxon>
        <taxon>Formicoidea</taxon>
        <taxon>Formicidae</taxon>
        <taxon>Myrmicinae</taxon>
        <taxon>Mycetomoellerius</taxon>
    </lineage>
</organism>
<reference evidence="1 2" key="1">
    <citation type="submission" date="2015-09" db="EMBL/GenBank/DDBJ databases">
        <title>Trachymyrmex zeteki WGS genome.</title>
        <authorList>
            <person name="Nygaard S."/>
            <person name="Hu H."/>
            <person name="Boomsma J."/>
            <person name="Zhang G."/>
        </authorList>
    </citation>
    <scope>NUCLEOTIDE SEQUENCE [LARGE SCALE GENOMIC DNA]</scope>
    <source>
        <strain evidence="1">Tzet28-1</strain>
        <tissue evidence="1">Whole body</tissue>
    </source>
</reference>
<evidence type="ECO:0008006" key="3">
    <source>
        <dbReference type="Google" id="ProtNLM"/>
    </source>
</evidence>
<evidence type="ECO:0000313" key="1">
    <source>
        <dbReference type="EMBL" id="KYQ55661.1"/>
    </source>
</evidence>
<proteinExistence type="predicted"/>
<evidence type="ECO:0000313" key="2">
    <source>
        <dbReference type="Proteomes" id="UP000075809"/>
    </source>
</evidence>
<name>A0A151X5H7_9HYME</name>
<dbReference type="Proteomes" id="UP000075809">
    <property type="component" value="Unassembled WGS sequence"/>
</dbReference>